<protein>
    <submittedName>
        <fullName evidence="2">Uncharacterized protein</fullName>
    </submittedName>
</protein>
<keyword evidence="3" id="KW-1185">Reference proteome</keyword>
<dbReference type="Proteomes" id="UP000054498">
    <property type="component" value="Unassembled WGS sequence"/>
</dbReference>
<feature type="region of interest" description="Disordered" evidence="1">
    <location>
        <begin position="11"/>
        <end position="39"/>
    </location>
</feature>
<proteinExistence type="predicted"/>
<gene>
    <name evidence="2" type="ORF">MNEG_14223</name>
</gene>
<organism evidence="2 3">
    <name type="scientific">Monoraphidium neglectum</name>
    <dbReference type="NCBI Taxonomy" id="145388"/>
    <lineage>
        <taxon>Eukaryota</taxon>
        <taxon>Viridiplantae</taxon>
        <taxon>Chlorophyta</taxon>
        <taxon>core chlorophytes</taxon>
        <taxon>Chlorophyceae</taxon>
        <taxon>CS clade</taxon>
        <taxon>Sphaeropleales</taxon>
        <taxon>Selenastraceae</taxon>
        <taxon>Monoraphidium</taxon>
    </lineage>
</organism>
<name>A0A0D2MF47_9CHLO</name>
<reference evidence="2 3" key="1">
    <citation type="journal article" date="2013" name="BMC Genomics">
        <title>Reconstruction of the lipid metabolism for the microalga Monoraphidium neglectum from its genome sequence reveals characteristics suitable for biofuel production.</title>
        <authorList>
            <person name="Bogen C."/>
            <person name="Al-Dilaimi A."/>
            <person name="Albersmeier A."/>
            <person name="Wichmann J."/>
            <person name="Grundmann M."/>
            <person name="Rupp O."/>
            <person name="Lauersen K.J."/>
            <person name="Blifernez-Klassen O."/>
            <person name="Kalinowski J."/>
            <person name="Goesmann A."/>
            <person name="Mussgnug J.H."/>
            <person name="Kruse O."/>
        </authorList>
    </citation>
    <scope>NUCLEOTIDE SEQUENCE [LARGE SCALE GENOMIC DNA]</scope>
    <source>
        <strain evidence="2 3">SAG 48.87</strain>
    </source>
</reference>
<sequence length="172" mass="18711">RLCPLPDVLRPRPSGARRVGSRAQGLCRGHDADRPHRHPARKLLGRGRRAQLAHGVGGRVVPVRGRAVPAGGRCGGPHGGAPRLHGAREQRAQEVCRARARGQAVWRRQGRPRPRHQACGRGRGRPPCAKDRRGRVARGLARRLPERLAARREAHGGGHPAEERPVDAPGRT</sequence>
<dbReference type="GeneID" id="25731764"/>
<feature type="region of interest" description="Disordered" evidence="1">
    <location>
        <begin position="69"/>
        <end position="172"/>
    </location>
</feature>
<feature type="non-terminal residue" evidence="2">
    <location>
        <position position="1"/>
    </location>
</feature>
<feature type="compositionally biased region" description="Basic residues" evidence="1">
    <location>
        <begin position="108"/>
        <end position="124"/>
    </location>
</feature>
<evidence type="ECO:0000256" key="1">
    <source>
        <dbReference type="SAM" id="MobiDB-lite"/>
    </source>
</evidence>
<evidence type="ECO:0000313" key="2">
    <source>
        <dbReference type="EMBL" id="KIY93740.1"/>
    </source>
</evidence>
<feature type="compositionally biased region" description="Basic and acidic residues" evidence="1">
    <location>
        <begin position="143"/>
        <end position="166"/>
    </location>
</feature>
<dbReference type="AlphaFoldDB" id="A0A0D2MF47"/>
<evidence type="ECO:0000313" key="3">
    <source>
        <dbReference type="Proteomes" id="UP000054498"/>
    </source>
</evidence>
<dbReference type="RefSeq" id="XP_013892760.1">
    <property type="nucleotide sequence ID" value="XM_014037306.1"/>
</dbReference>
<feature type="compositionally biased region" description="Basic and acidic residues" evidence="1">
    <location>
        <begin position="86"/>
        <end position="97"/>
    </location>
</feature>
<dbReference type="KEGG" id="mng:MNEG_14223"/>
<dbReference type="EMBL" id="KK104553">
    <property type="protein sequence ID" value="KIY93740.1"/>
    <property type="molecule type" value="Genomic_DNA"/>
</dbReference>
<accession>A0A0D2MF47</accession>